<feature type="region of interest" description="Disordered" evidence="1">
    <location>
        <begin position="796"/>
        <end position="832"/>
    </location>
</feature>
<dbReference type="SUPFAM" id="SSF50156">
    <property type="entry name" value="PDZ domain-like"/>
    <property type="match status" value="1"/>
</dbReference>
<feature type="region of interest" description="Disordered" evidence="1">
    <location>
        <begin position="512"/>
        <end position="585"/>
    </location>
</feature>
<feature type="compositionally biased region" description="Polar residues" evidence="1">
    <location>
        <begin position="348"/>
        <end position="357"/>
    </location>
</feature>
<evidence type="ECO:0008006" key="4">
    <source>
        <dbReference type="Google" id="ProtNLM"/>
    </source>
</evidence>
<dbReference type="Proteomes" id="UP000355283">
    <property type="component" value="Unassembled WGS sequence"/>
</dbReference>
<dbReference type="AlphaFoldDB" id="A0A4D9D6Z5"/>
<feature type="region of interest" description="Disordered" evidence="1">
    <location>
        <begin position="77"/>
        <end position="101"/>
    </location>
</feature>
<proteinExistence type="predicted"/>
<evidence type="ECO:0000313" key="2">
    <source>
        <dbReference type="EMBL" id="TFJ87332.1"/>
    </source>
</evidence>
<dbReference type="EMBL" id="SDOX01000006">
    <property type="protein sequence ID" value="TFJ87332.1"/>
    <property type="molecule type" value="Genomic_DNA"/>
</dbReference>
<accession>A0A4D9D6Z5</accession>
<dbReference type="OrthoDB" id="10348416at2759"/>
<feature type="region of interest" description="Disordered" evidence="1">
    <location>
        <begin position="195"/>
        <end position="376"/>
    </location>
</feature>
<name>A0A4D9D6Z5_9STRA</name>
<reference evidence="2 3" key="1">
    <citation type="submission" date="2019-01" db="EMBL/GenBank/DDBJ databases">
        <title>Nuclear Genome Assembly of the Microalgal Biofuel strain Nannochloropsis salina CCMP1776.</title>
        <authorList>
            <person name="Hovde B."/>
        </authorList>
    </citation>
    <scope>NUCLEOTIDE SEQUENCE [LARGE SCALE GENOMIC DNA]</scope>
    <source>
        <strain evidence="2 3">CCMP1776</strain>
    </source>
</reference>
<sequence>MERIKVDTVSVLIQEGPFCRPVAGAEDGRMETSGGAGVGAVSPLPGPNTTMSTIDEAADHEASHPPVTLLAPAHPTDPLTCGSSTGNGAEHGAGTHGSADSFSPDRYEVQFVEIGTRKLGMVVENSSDVNVVVDLHHDNDGRSQAKELGVQCNDVIVSIDDQDVHGWQLEDIVACIKSKTKTFRVGFSRANIAGGEKACPEGAAGQEGAGGEQTPVNAQMGTERDSERGAGPRVEEHWMSAAPQDPQAGTSAPPLLPVSVAPPSTADGDSRPGQSAPSVTAGGVQRETQPRQQEEGLVAASGQEQQAEVEGRGGRGGGSDDEVEVVGVLQAPRSHRLSPVQSEMGHSAQATKASQQGKGHHSLPHRLPPISARPQRHPQELGQVVVGNQHMHEYQQRLQQHQQQEQQQLQESQRQPTHRKPYASPLGHGPVSNGGGPLGRDHGTRSAKLRSETAGGEGQISTYLRKIVNAPADSMGPWLEERGKDMLTQLVSKREEDLGTDCEVLGLETRAAGHEPIQSQDRNGNRMGAQADENGKEPSRVQQAPENSTVEVMCKKRKRGSEMEKENDSSLSRGSGGGTNDVSLKTSNNHEIKDIKAWYTRLRDMRLDCVQLQLDGNEYFRGVLAHVHRLLEENGAVRELLKKRIVTYRMQCHEFRMADTRVDKAPLARRWDELNDQYRTHGDVQKSIHKLVTQLEQAVGELYPAVNGQIDEQLYLQLRKLETIMGEIGDLNLVLKEVSQAGRNGHAAGARGETGWDTRLDEGDGFGWEACAGAGARVAHGAALCQIEPNNLDDEGPLGCHDTNNSRLSILTSPPNPSRPLSRAQPRAHQGSQEGIYAATHKFENKRVLLGANHQLSVLPTPYAYDIPHNPQSAIVPFRRVQIKLKGPLVTQVGRGDGLCRWKPPPKAVGLPTMAEIESLLGQFSRVYEAHLLWLIYETGWELTVARQLFMEKLELKVPFQDKDERGHPIPFLDRFSQQDALEFGKVMADDWKNFHLASRMLKKSTKSCVAFYYSTWKKSEAYRRLKMGNERAREANRWQEED</sequence>
<protein>
    <recommendedName>
        <fullName evidence="4">PDZ domain-containing protein</fullName>
    </recommendedName>
</protein>
<dbReference type="Gene3D" id="1.10.10.60">
    <property type="entry name" value="Homeodomain-like"/>
    <property type="match status" value="1"/>
</dbReference>
<dbReference type="InterPro" id="IPR036034">
    <property type="entry name" value="PDZ_sf"/>
</dbReference>
<feature type="compositionally biased region" description="Basic and acidic residues" evidence="1">
    <location>
        <begin position="222"/>
        <end position="238"/>
    </location>
</feature>
<keyword evidence="3" id="KW-1185">Reference proteome</keyword>
<feature type="compositionally biased region" description="Low complexity" evidence="1">
    <location>
        <begin position="251"/>
        <end position="264"/>
    </location>
</feature>
<dbReference type="Gene3D" id="2.30.42.10">
    <property type="match status" value="1"/>
</dbReference>
<evidence type="ECO:0000313" key="3">
    <source>
        <dbReference type="Proteomes" id="UP000355283"/>
    </source>
</evidence>
<comment type="caution">
    <text evidence="2">The sequence shown here is derived from an EMBL/GenBank/DDBJ whole genome shotgun (WGS) entry which is preliminary data.</text>
</comment>
<evidence type="ECO:0000256" key="1">
    <source>
        <dbReference type="SAM" id="MobiDB-lite"/>
    </source>
</evidence>
<gene>
    <name evidence="2" type="ORF">NSK_001664</name>
</gene>
<feature type="compositionally biased region" description="Low complexity" evidence="1">
    <location>
        <begin position="396"/>
        <end position="415"/>
    </location>
</feature>
<feature type="compositionally biased region" description="Polar residues" evidence="1">
    <location>
        <begin position="802"/>
        <end position="813"/>
    </location>
</feature>
<organism evidence="2 3">
    <name type="scientific">Nannochloropsis salina CCMP1776</name>
    <dbReference type="NCBI Taxonomy" id="1027361"/>
    <lineage>
        <taxon>Eukaryota</taxon>
        <taxon>Sar</taxon>
        <taxon>Stramenopiles</taxon>
        <taxon>Ochrophyta</taxon>
        <taxon>Eustigmatophyceae</taxon>
        <taxon>Eustigmatales</taxon>
        <taxon>Monodopsidaceae</taxon>
        <taxon>Microchloropsis</taxon>
        <taxon>Microchloropsis salina</taxon>
    </lineage>
</organism>
<feature type="region of interest" description="Disordered" evidence="1">
    <location>
        <begin position="395"/>
        <end position="457"/>
    </location>
</feature>
<feature type="compositionally biased region" description="Polar residues" evidence="1">
    <location>
        <begin position="540"/>
        <end position="550"/>
    </location>
</feature>